<feature type="region of interest" description="Disordered" evidence="1">
    <location>
        <begin position="21"/>
        <end position="120"/>
    </location>
</feature>
<dbReference type="EMBL" id="CAUYUJ010014232">
    <property type="protein sequence ID" value="CAK0838572.1"/>
    <property type="molecule type" value="Genomic_DNA"/>
</dbReference>
<feature type="compositionally biased region" description="Basic residues" evidence="1">
    <location>
        <begin position="50"/>
        <end position="66"/>
    </location>
</feature>
<reference evidence="2" key="1">
    <citation type="submission" date="2023-10" db="EMBL/GenBank/DDBJ databases">
        <authorList>
            <person name="Chen Y."/>
            <person name="Shah S."/>
            <person name="Dougan E. K."/>
            <person name="Thang M."/>
            <person name="Chan C."/>
        </authorList>
    </citation>
    <scope>NUCLEOTIDE SEQUENCE [LARGE SCALE GENOMIC DNA]</scope>
</reference>
<accession>A0ABN9T0Y2</accession>
<feature type="compositionally biased region" description="Low complexity" evidence="1">
    <location>
        <begin position="30"/>
        <end position="44"/>
    </location>
</feature>
<evidence type="ECO:0000256" key="1">
    <source>
        <dbReference type="SAM" id="MobiDB-lite"/>
    </source>
</evidence>
<evidence type="ECO:0000313" key="2">
    <source>
        <dbReference type="EMBL" id="CAK0838572.1"/>
    </source>
</evidence>
<feature type="region of interest" description="Disordered" evidence="1">
    <location>
        <begin position="362"/>
        <end position="387"/>
    </location>
</feature>
<keyword evidence="3" id="KW-1185">Reference proteome</keyword>
<organism evidence="2 3">
    <name type="scientific">Prorocentrum cordatum</name>
    <dbReference type="NCBI Taxonomy" id="2364126"/>
    <lineage>
        <taxon>Eukaryota</taxon>
        <taxon>Sar</taxon>
        <taxon>Alveolata</taxon>
        <taxon>Dinophyceae</taxon>
        <taxon>Prorocentrales</taxon>
        <taxon>Prorocentraceae</taxon>
        <taxon>Prorocentrum</taxon>
    </lineage>
</organism>
<proteinExistence type="predicted"/>
<name>A0ABN9T0Y2_9DINO</name>
<sequence>MSSAAFSSTLMADARGVLGSSESAWPLAPRPAGRQRGPGAPARRSQAGRAKTRRPRVSSRALKRRQLATTVRSCGRCEKERETYRERGRETDRQTERERETERESERERGRETAQEREREFDGEKDIIFLTKAEFANCPGGANYCSRSKRVLDRAHSVHWPGGAPSCSWSALQPLKPSRPEKLAPSGPRPEDVKPATACNRYLRGNWPLFEHTQSAPLQHLALLTLAQPRENIRAKTAGRVCCLRCGGSAETAAAIIEWTVRAWGGRTACWRVDRLCYSSGLRRAGAARHNSHRWLRAAPRSCQMCPTESAPCWGVGGRALSSSARESKKGEKLMTDPFAMRGEYSHERSIQENTLPCSIQNEKHTGGLDGGQHKTRSTRNHDSNRPRYLHLWTMKA</sequence>
<comment type="caution">
    <text evidence="2">The sequence shown here is derived from an EMBL/GenBank/DDBJ whole genome shotgun (WGS) entry which is preliminary data.</text>
</comment>
<protein>
    <submittedName>
        <fullName evidence="2">Uncharacterized protein</fullName>
    </submittedName>
</protein>
<gene>
    <name evidence="2" type="ORF">PCOR1329_LOCUS34496</name>
</gene>
<feature type="compositionally biased region" description="Basic and acidic residues" evidence="1">
    <location>
        <begin position="75"/>
        <end position="120"/>
    </location>
</feature>
<evidence type="ECO:0000313" key="3">
    <source>
        <dbReference type="Proteomes" id="UP001189429"/>
    </source>
</evidence>
<dbReference type="Proteomes" id="UP001189429">
    <property type="component" value="Unassembled WGS sequence"/>
</dbReference>